<reference evidence="5 6" key="1">
    <citation type="submission" date="2020-04" db="EMBL/GenBank/DDBJ databases">
        <title>MicrobeNet Type strains.</title>
        <authorList>
            <person name="Nicholson A.C."/>
        </authorList>
    </citation>
    <scope>NUCLEOTIDE SEQUENCE [LARGE SCALE GENOMIC DNA]</scope>
    <source>
        <strain evidence="5 6">CCUG 54536</strain>
    </source>
</reference>
<accession>A0A846ZFG6</accession>
<dbReference type="InterPro" id="IPR027417">
    <property type="entry name" value="P-loop_NTPase"/>
</dbReference>
<dbReference type="InterPro" id="IPR003439">
    <property type="entry name" value="ABC_transporter-like_ATP-bd"/>
</dbReference>
<sequence>MTTILKTHDLSIAFGGVIAVDQVNIEAHDNELIGLIGPNGAGKTTLFNLLTGVYQPTSGTVAMFDGQRLSEMNGLPPHRRAQQGMTRTFQNIRLFTSRTVLENVLIAMTISSPAQTVGALFRTPKFYQQETDKKQRALALLAMFDMANVADELACNLPYGQQRRLEIVRALATKPKILFLDEPAAGMNPQETQALTELIQQVQTQFKMTIILIEHDMNLVMAISQRVYVLEYGKVLASGTPSEIQQHPAVIKAYLGEEI</sequence>
<dbReference type="InterPro" id="IPR032823">
    <property type="entry name" value="BCA_ABC_TP_C"/>
</dbReference>
<comment type="caution">
    <text evidence="5">The sequence shown here is derived from an EMBL/GenBank/DDBJ whole genome shotgun (WGS) entry which is preliminary data.</text>
</comment>
<evidence type="ECO:0000313" key="5">
    <source>
        <dbReference type="EMBL" id="NKZ17740.1"/>
    </source>
</evidence>
<gene>
    <name evidence="5" type="ORF">HF966_00825</name>
</gene>
<dbReference type="EMBL" id="JAAXPO010000001">
    <property type="protein sequence ID" value="NKZ17740.1"/>
    <property type="molecule type" value="Genomic_DNA"/>
</dbReference>
<dbReference type="GO" id="GO:1903805">
    <property type="term" value="P:L-valine import across plasma membrane"/>
    <property type="evidence" value="ECO:0007669"/>
    <property type="project" value="TreeGrafter"/>
</dbReference>
<dbReference type="AlphaFoldDB" id="A0A846ZFG6"/>
<proteinExistence type="predicted"/>
<dbReference type="PANTHER" id="PTHR45772:SF7">
    <property type="entry name" value="AMINO ACID ABC TRANSPORTER ATP-BINDING PROTEIN"/>
    <property type="match status" value="1"/>
</dbReference>
<dbReference type="Pfam" id="PF00005">
    <property type="entry name" value="ABC_tran"/>
    <property type="match status" value="1"/>
</dbReference>
<dbReference type="Gene3D" id="3.40.50.300">
    <property type="entry name" value="P-loop containing nucleotide triphosphate hydrolases"/>
    <property type="match status" value="1"/>
</dbReference>
<dbReference type="GO" id="GO:0016887">
    <property type="term" value="F:ATP hydrolysis activity"/>
    <property type="evidence" value="ECO:0007669"/>
    <property type="project" value="InterPro"/>
</dbReference>
<dbReference type="Proteomes" id="UP000590460">
    <property type="component" value="Unassembled WGS sequence"/>
</dbReference>
<dbReference type="InterPro" id="IPR003593">
    <property type="entry name" value="AAA+_ATPase"/>
</dbReference>
<dbReference type="PROSITE" id="PS50893">
    <property type="entry name" value="ABC_TRANSPORTER_2"/>
    <property type="match status" value="1"/>
</dbReference>
<dbReference type="CDD" id="cd03219">
    <property type="entry name" value="ABC_Mj1267_LivG_branched"/>
    <property type="match status" value="1"/>
</dbReference>
<evidence type="ECO:0000259" key="4">
    <source>
        <dbReference type="PROSITE" id="PS50893"/>
    </source>
</evidence>
<dbReference type="GO" id="GO:1903806">
    <property type="term" value="P:L-isoleucine import across plasma membrane"/>
    <property type="evidence" value="ECO:0007669"/>
    <property type="project" value="TreeGrafter"/>
</dbReference>
<dbReference type="PANTHER" id="PTHR45772">
    <property type="entry name" value="CONSERVED COMPONENT OF ABC TRANSPORTER FOR NATURAL AMINO ACIDS-RELATED"/>
    <property type="match status" value="1"/>
</dbReference>
<dbReference type="RefSeq" id="WP_168675770.1">
    <property type="nucleotide sequence ID" value="NZ_BPKV01000002.1"/>
</dbReference>
<evidence type="ECO:0000256" key="1">
    <source>
        <dbReference type="ARBA" id="ARBA00022448"/>
    </source>
</evidence>
<dbReference type="FunFam" id="3.40.50.300:FF:000421">
    <property type="entry name" value="Branched-chain amino acid ABC transporter ATP-binding protein"/>
    <property type="match status" value="1"/>
</dbReference>
<evidence type="ECO:0000256" key="3">
    <source>
        <dbReference type="ARBA" id="ARBA00022840"/>
    </source>
</evidence>
<dbReference type="GO" id="GO:0005304">
    <property type="term" value="F:L-valine transmembrane transporter activity"/>
    <property type="evidence" value="ECO:0007669"/>
    <property type="project" value="TreeGrafter"/>
</dbReference>
<dbReference type="GO" id="GO:0042941">
    <property type="term" value="P:D-alanine transmembrane transport"/>
    <property type="evidence" value="ECO:0007669"/>
    <property type="project" value="TreeGrafter"/>
</dbReference>
<dbReference type="GO" id="GO:0015808">
    <property type="term" value="P:L-alanine transport"/>
    <property type="evidence" value="ECO:0007669"/>
    <property type="project" value="TreeGrafter"/>
</dbReference>
<name>A0A846ZFG6_9LACO</name>
<dbReference type="GO" id="GO:0005524">
    <property type="term" value="F:ATP binding"/>
    <property type="evidence" value="ECO:0007669"/>
    <property type="project" value="UniProtKB-KW"/>
</dbReference>
<dbReference type="SUPFAM" id="SSF52540">
    <property type="entry name" value="P-loop containing nucleoside triphosphate hydrolases"/>
    <property type="match status" value="1"/>
</dbReference>
<dbReference type="GO" id="GO:0005886">
    <property type="term" value="C:plasma membrane"/>
    <property type="evidence" value="ECO:0007669"/>
    <property type="project" value="TreeGrafter"/>
</dbReference>
<evidence type="ECO:0000313" key="6">
    <source>
        <dbReference type="Proteomes" id="UP000590460"/>
    </source>
</evidence>
<evidence type="ECO:0000256" key="2">
    <source>
        <dbReference type="ARBA" id="ARBA00022741"/>
    </source>
</evidence>
<organism evidence="5 6">
    <name type="scientific">Leuconostoc holzapfelii</name>
    <dbReference type="NCBI Taxonomy" id="434464"/>
    <lineage>
        <taxon>Bacteria</taxon>
        <taxon>Bacillati</taxon>
        <taxon>Bacillota</taxon>
        <taxon>Bacilli</taxon>
        <taxon>Lactobacillales</taxon>
        <taxon>Lactobacillaceae</taxon>
        <taxon>Leuconostoc</taxon>
    </lineage>
</organism>
<dbReference type="GO" id="GO:0015188">
    <property type="term" value="F:L-isoleucine transmembrane transporter activity"/>
    <property type="evidence" value="ECO:0007669"/>
    <property type="project" value="TreeGrafter"/>
</dbReference>
<keyword evidence="1" id="KW-0813">Transport</keyword>
<dbReference type="InterPro" id="IPR051120">
    <property type="entry name" value="ABC_AA/LPS_Transport"/>
</dbReference>
<keyword evidence="3 5" id="KW-0067">ATP-binding</keyword>
<dbReference type="SMART" id="SM00382">
    <property type="entry name" value="AAA"/>
    <property type="match status" value="1"/>
</dbReference>
<dbReference type="Pfam" id="PF12399">
    <property type="entry name" value="BCA_ABC_TP_C"/>
    <property type="match status" value="1"/>
</dbReference>
<keyword evidence="2" id="KW-0547">Nucleotide-binding</keyword>
<protein>
    <submittedName>
        <fullName evidence="5">ABC transporter ATP-binding protein</fullName>
    </submittedName>
</protein>
<dbReference type="GO" id="GO:0015192">
    <property type="term" value="F:L-phenylalanine transmembrane transporter activity"/>
    <property type="evidence" value="ECO:0007669"/>
    <property type="project" value="TreeGrafter"/>
</dbReference>
<feature type="domain" description="ABC transporter" evidence="4">
    <location>
        <begin position="5"/>
        <end position="257"/>
    </location>
</feature>